<feature type="chain" id="PRO_5043698061" evidence="2">
    <location>
        <begin position="17"/>
        <end position="72"/>
    </location>
</feature>
<keyword evidence="4" id="KW-1185">Reference proteome</keyword>
<feature type="signal peptide" evidence="2">
    <location>
        <begin position="1"/>
        <end position="16"/>
    </location>
</feature>
<dbReference type="AlphaFoldDB" id="A0AAV7NPF6"/>
<reference evidence="3" key="1">
    <citation type="journal article" date="2022" name="bioRxiv">
        <title>Sequencing and chromosome-scale assembly of the giantPleurodeles waltlgenome.</title>
        <authorList>
            <person name="Brown T."/>
            <person name="Elewa A."/>
            <person name="Iarovenko S."/>
            <person name="Subramanian E."/>
            <person name="Araus A.J."/>
            <person name="Petzold A."/>
            <person name="Susuki M."/>
            <person name="Suzuki K.-i.T."/>
            <person name="Hayashi T."/>
            <person name="Toyoda A."/>
            <person name="Oliveira C."/>
            <person name="Osipova E."/>
            <person name="Leigh N.D."/>
            <person name="Simon A."/>
            <person name="Yun M.H."/>
        </authorList>
    </citation>
    <scope>NUCLEOTIDE SEQUENCE</scope>
    <source>
        <strain evidence="3">20211129_DDA</strain>
        <tissue evidence="3">Liver</tissue>
    </source>
</reference>
<feature type="region of interest" description="Disordered" evidence="1">
    <location>
        <begin position="42"/>
        <end position="72"/>
    </location>
</feature>
<protein>
    <submittedName>
        <fullName evidence="3">Uncharacterized protein</fullName>
    </submittedName>
</protein>
<evidence type="ECO:0000313" key="4">
    <source>
        <dbReference type="Proteomes" id="UP001066276"/>
    </source>
</evidence>
<dbReference type="EMBL" id="JANPWB010000012">
    <property type="protein sequence ID" value="KAJ1117960.1"/>
    <property type="molecule type" value="Genomic_DNA"/>
</dbReference>
<evidence type="ECO:0000313" key="3">
    <source>
        <dbReference type="EMBL" id="KAJ1117960.1"/>
    </source>
</evidence>
<gene>
    <name evidence="3" type="ORF">NDU88_006155</name>
</gene>
<dbReference type="Proteomes" id="UP001066276">
    <property type="component" value="Chromosome 8"/>
</dbReference>
<sequence length="72" mass="7817">MLAALRLLWLMEIVFPDPSAEMKSPMQRDPDGTYMLLQARKQNLGDPPASLADVDFSPGPSGRNEVPHAAGP</sequence>
<accession>A0AAV7NPF6</accession>
<keyword evidence="2" id="KW-0732">Signal</keyword>
<proteinExistence type="predicted"/>
<organism evidence="3 4">
    <name type="scientific">Pleurodeles waltl</name>
    <name type="common">Iberian ribbed newt</name>
    <dbReference type="NCBI Taxonomy" id="8319"/>
    <lineage>
        <taxon>Eukaryota</taxon>
        <taxon>Metazoa</taxon>
        <taxon>Chordata</taxon>
        <taxon>Craniata</taxon>
        <taxon>Vertebrata</taxon>
        <taxon>Euteleostomi</taxon>
        <taxon>Amphibia</taxon>
        <taxon>Batrachia</taxon>
        <taxon>Caudata</taxon>
        <taxon>Salamandroidea</taxon>
        <taxon>Salamandridae</taxon>
        <taxon>Pleurodelinae</taxon>
        <taxon>Pleurodeles</taxon>
    </lineage>
</organism>
<evidence type="ECO:0000256" key="2">
    <source>
        <dbReference type="SAM" id="SignalP"/>
    </source>
</evidence>
<evidence type="ECO:0000256" key="1">
    <source>
        <dbReference type="SAM" id="MobiDB-lite"/>
    </source>
</evidence>
<comment type="caution">
    <text evidence="3">The sequence shown here is derived from an EMBL/GenBank/DDBJ whole genome shotgun (WGS) entry which is preliminary data.</text>
</comment>
<name>A0AAV7NPF6_PLEWA</name>